<dbReference type="OrthoDB" id="6361347at2759"/>
<keyword evidence="1" id="KW-0472">Membrane</keyword>
<sequence>MKKIVIVVISVVAVLVIAAIIATVVILVRDKDDENGQPEAACANLDLKSAQNCTNDPNLLTSKLPACCVPYEDYYLARFIDGNSPRVDNSFPPWMNHNLLKCGQKFAHNNWFSLGLAAALGRAANMNNLDIRDVAMFTGVMSTQAEGCEKILASFGAKLTVWFQDVQSNPPTKTPENNDFLQSVNRIRWLHVKLARDIEAKRRQSGYTIDEIVDPATYENTEINDAVWNAFNDDLVNSDIPAEERDPPPMDFINSSIPYFNQHSIALFQYNAFAYPVLIGKVFGVNASDEELWAFNHLNAVIGYTFGLDDKYNLALQPDLESLRTYYAKIFRGYIVPGFFHVHKKTKVTIENIMKATRVNTPAWTLQLYLYRVLTMLVEIPAPNLFSLFTENDKFHDQNLNGNVLPNIAVNETFRRITNENGIADLLKTGEKYYGKNYTTQWGRARFTFLTPVENI</sequence>
<evidence type="ECO:0000256" key="1">
    <source>
        <dbReference type="SAM" id="Phobius"/>
    </source>
</evidence>
<reference evidence="2 3" key="1">
    <citation type="submission" date="2015-12" db="EMBL/GenBank/DDBJ databases">
        <title>The genome of Folsomia candida.</title>
        <authorList>
            <person name="Faddeeva A."/>
            <person name="Derks M.F."/>
            <person name="Anvar Y."/>
            <person name="Smit S."/>
            <person name="Van Straalen N."/>
            <person name="Roelofs D."/>
        </authorList>
    </citation>
    <scope>NUCLEOTIDE SEQUENCE [LARGE SCALE GENOMIC DNA]</scope>
    <source>
        <strain evidence="2 3">VU population</strain>
        <tissue evidence="2">Whole body</tissue>
    </source>
</reference>
<feature type="transmembrane region" description="Helical" evidence="1">
    <location>
        <begin position="6"/>
        <end position="28"/>
    </location>
</feature>
<keyword evidence="1" id="KW-1133">Transmembrane helix</keyword>
<dbReference type="PANTHER" id="PTHR37159">
    <property type="entry name" value="GH11867P"/>
    <property type="match status" value="1"/>
</dbReference>
<keyword evidence="1" id="KW-0812">Transmembrane</keyword>
<protein>
    <recommendedName>
        <fullName evidence="4">ER-bound oxygenase mpaB/mpaB'/Rubber oxygenase catalytic domain-containing protein</fullName>
    </recommendedName>
</protein>
<dbReference type="PANTHER" id="PTHR37159:SF1">
    <property type="entry name" value="GH11867P"/>
    <property type="match status" value="1"/>
</dbReference>
<dbReference type="EMBL" id="LNIX01000005">
    <property type="protein sequence ID" value="OXA53842.1"/>
    <property type="molecule type" value="Genomic_DNA"/>
</dbReference>
<name>A0A226E8F5_FOLCA</name>
<gene>
    <name evidence="2" type="ORF">Fcan01_10967</name>
</gene>
<proteinExistence type="predicted"/>
<evidence type="ECO:0000313" key="3">
    <source>
        <dbReference type="Proteomes" id="UP000198287"/>
    </source>
</evidence>
<accession>A0A226E8F5</accession>
<evidence type="ECO:0000313" key="2">
    <source>
        <dbReference type="EMBL" id="OXA53842.1"/>
    </source>
</evidence>
<evidence type="ECO:0008006" key="4">
    <source>
        <dbReference type="Google" id="ProtNLM"/>
    </source>
</evidence>
<dbReference type="Proteomes" id="UP000198287">
    <property type="component" value="Unassembled WGS sequence"/>
</dbReference>
<organism evidence="2 3">
    <name type="scientific">Folsomia candida</name>
    <name type="common">Springtail</name>
    <dbReference type="NCBI Taxonomy" id="158441"/>
    <lineage>
        <taxon>Eukaryota</taxon>
        <taxon>Metazoa</taxon>
        <taxon>Ecdysozoa</taxon>
        <taxon>Arthropoda</taxon>
        <taxon>Hexapoda</taxon>
        <taxon>Collembola</taxon>
        <taxon>Entomobryomorpha</taxon>
        <taxon>Isotomoidea</taxon>
        <taxon>Isotomidae</taxon>
        <taxon>Proisotominae</taxon>
        <taxon>Folsomia</taxon>
    </lineage>
</organism>
<keyword evidence="3" id="KW-1185">Reference proteome</keyword>
<dbReference type="AlphaFoldDB" id="A0A226E8F5"/>
<comment type="caution">
    <text evidence="2">The sequence shown here is derived from an EMBL/GenBank/DDBJ whole genome shotgun (WGS) entry which is preliminary data.</text>
</comment>